<feature type="compositionally biased region" description="Basic and acidic residues" evidence="1">
    <location>
        <begin position="14"/>
        <end position="33"/>
    </location>
</feature>
<protein>
    <submittedName>
        <fullName evidence="4">Predicted membrane protein (DUF2207)</fullName>
    </submittedName>
</protein>
<organism evidence="4 5">
    <name type="scientific">Rhodococcus wratislaviensis</name>
    <name type="common">Tsukamurella wratislaviensis</name>
    <dbReference type="NCBI Taxonomy" id="44752"/>
    <lineage>
        <taxon>Bacteria</taxon>
        <taxon>Bacillati</taxon>
        <taxon>Actinomycetota</taxon>
        <taxon>Actinomycetes</taxon>
        <taxon>Mycobacteriales</taxon>
        <taxon>Nocardiaceae</taxon>
        <taxon>Rhodococcus</taxon>
    </lineage>
</organism>
<comment type="caution">
    <text evidence="4">The sequence shown here is derived from an EMBL/GenBank/DDBJ whole genome shotgun (WGS) entry which is preliminary data.</text>
</comment>
<name>A0AB38FPN1_RHOWR</name>
<keyword evidence="2" id="KW-0472">Membrane</keyword>
<evidence type="ECO:0000256" key="2">
    <source>
        <dbReference type="SAM" id="Phobius"/>
    </source>
</evidence>
<evidence type="ECO:0000313" key="5">
    <source>
        <dbReference type="Proteomes" id="UP000251211"/>
    </source>
</evidence>
<feature type="region of interest" description="Disordered" evidence="1">
    <location>
        <begin position="1"/>
        <end position="33"/>
    </location>
</feature>
<proteinExistence type="predicted"/>
<sequence>MYDNGDEYEPDSGAEEREPASGGEERTEAHDRAVGASRMRAGVAVVVGGVAVVGLLWPLVWGPASTVRGPAAVVGDSWVLAAVAAGLSVVGWGAGIVWSRSAREELGEVPVRYGPFPGLGPAQTEYVVRKWIGDSAPTATLLHLAERSVVRLVFVEDERWRIEGIGTPDRWARIDPVSRALADVLGIHTPGAVFVADGSLKSGYAVKEGMRVMSDACRAWAAQDGLLAISVRTWIGRTMASLCMVLAVFGFLGVVGPTIVGVPFATFVIGSVGVFAPGTGLRHTREGLQVWARTAGFERVLSGRSCTIGSAAIGECFLAAVPYAFVFGDANRWAVRYRRATGRVAPHPGWYPSTSLNDDAVGLYAQVGFNSLDATLCMARYRLEAAGSRPDTGGDHHVGAMGGY</sequence>
<reference evidence="4 5" key="1">
    <citation type="submission" date="2018-06" db="EMBL/GenBank/DDBJ databases">
        <authorList>
            <consortium name="Pathogen Informatics"/>
            <person name="Doyle S."/>
        </authorList>
    </citation>
    <scope>NUCLEOTIDE SEQUENCE [LARGE SCALE GENOMIC DNA]</scope>
    <source>
        <strain evidence="4 5">NCTC13229</strain>
    </source>
</reference>
<dbReference type="EMBL" id="UAUI01000028">
    <property type="protein sequence ID" value="SPZ43315.1"/>
    <property type="molecule type" value="Genomic_DNA"/>
</dbReference>
<feature type="transmembrane region" description="Helical" evidence="2">
    <location>
        <begin position="79"/>
        <end position="98"/>
    </location>
</feature>
<evidence type="ECO:0000259" key="3">
    <source>
        <dbReference type="Pfam" id="PF20990"/>
    </source>
</evidence>
<feature type="domain" description="Predicted membrane protein YciQ-like C-terminal" evidence="3">
    <location>
        <begin position="112"/>
        <end position="334"/>
    </location>
</feature>
<dbReference type="Pfam" id="PF20990">
    <property type="entry name" value="DUF2207_C"/>
    <property type="match status" value="1"/>
</dbReference>
<keyword evidence="2" id="KW-0812">Transmembrane</keyword>
<keyword evidence="2" id="KW-1133">Transmembrane helix</keyword>
<evidence type="ECO:0000256" key="1">
    <source>
        <dbReference type="SAM" id="MobiDB-lite"/>
    </source>
</evidence>
<gene>
    <name evidence="4" type="ORF">NCTC13229_06850</name>
</gene>
<accession>A0AB38FPN1</accession>
<feature type="transmembrane region" description="Helical" evidence="2">
    <location>
        <begin position="41"/>
        <end position="59"/>
    </location>
</feature>
<dbReference type="AlphaFoldDB" id="A0AB38FPN1"/>
<feature type="compositionally biased region" description="Acidic residues" evidence="1">
    <location>
        <begin position="1"/>
        <end position="13"/>
    </location>
</feature>
<dbReference type="Proteomes" id="UP000251211">
    <property type="component" value="Unassembled WGS sequence"/>
</dbReference>
<evidence type="ECO:0000313" key="4">
    <source>
        <dbReference type="EMBL" id="SPZ43315.1"/>
    </source>
</evidence>
<dbReference type="InterPro" id="IPR048389">
    <property type="entry name" value="YciQ-like_C"/>
</dbReference>